<keyword evidence="1" id="KW-1133">Transmembrane helix</keyword>
<dbReference type="InterPro" id="IPR052549">
    <property type="entry name" value="SpmB"/>
</dbReference>
<evidence type="ECO:0000256" key="1">
    <source>
        <dbReference type="SAM" id="Phobius"/>
    </source>
</evidence>
<proteinExistence type="predicted"/>
<feature type="transmembrane region" description="Helical" evidence="1">
    <location>
        <begin position="106"/>
        <end position="128"/>
    </location>
</feature>
<evidence type="ECO:0000313" key="2">
    <source>
        <dbReference type="EMBL" id="MET4756307.1"/>
    </source>
</evidence>
<protein>
    <submittedName>
        <fullName evidence="2">Spore maturation protein SpmB</fullName>
    </submittedName>
</protein>
<gene>
    <name evidence="2" type="ORF">V5J35_001499</name>
</gene>
<feature type="transmembrane region" description="Helical" evidence="1">
    <location>
        <begin position="134"/>
        <end position="156"/>
    </location>
</feature>
<dbReference type="PANTHER" id="PTHR35793:SF2">
    <property type="entry name" value="INNER MEMBRANE PROTEIN YJIG"/>
    <property type="match status" value="1"/>
</dbReference>
<keyword evidence="1" id="KW-0812">Transmembrane</keyword>
<accession>A0ABV2SEW5</accession>
<keyword evidence="3" id="KW-1185">Reference proteome</keyword>
<dbReference type="PANTHER" id="PTHR35793">
    <property type="entry name" value="INNER MEMBRANE PROTEIN YJIG"/>
    <property type="match status" value="1"/>
</dbReference>
<feature type="transmembrane region" description="Helical" evidence="1">
    <location>
        <begin position="36"/>
        <end position="60"/>
    </location>
</feature>
<reference evidence="2 3" key="1">
    <citation type="submission" date="2024-06" db="EMBL/GenBank/DDBJ databases">
        <title>Genomic Encyclopedia of Type Strains, Phase V (KMG-V): Genome sequencing to study the core and pangenomes of soil and plant-associated prokaryotes.</title>
        <authorList>
            <person name="Whitman W."/>
        </authorList>
    </citation>
    <scope>NUCLEOTIDE SEQUENCE [LARGE SCALE GENOMIC DNA]</scope>
    <source>
        <strain evidence="2 3">NE40</strain>
    </source>
</reference>
<evidence type="ECO:0000313" key="3">
    <source>
        <dbReference type="Proteomes" id="UP001549366"/>
    </source>
</evidence>
<organism evidence="2 3">
    <name type="scientific">Endozoicomonas lisbonensis</name>
    <dbReference type="NCBI Taxonomy" id="3120522"/>
    <lineage>
        <taxon>Bacteria</taxon>
        <taxon>Pseudomonadati</taxon>
        <taxon>Pseudomonadota</taxon>
        <taxon>Gammaproteobacteria</taxon>
        <taxon>Oceanospirillales</taxon>
        <taxon>Endozoicomonadaceae</taxon>
        <taxon>Endozoicomonas</taxon>
    </lineage>
</organism>
<keyword evidence="1" id="KW-0472">Membrane</keyword>
<dbReference type="EMBL" id="JBEWTB010000002">
    <property type="protein sequence ID" value="MET4756307.1"/>
    <property type="molecule type" value="Genomic_DNA"/>
</dbReference>
<sequence>MTQASSSAPKKMITDVFVEGARKGWNIGAMSTIPNVMMAFIIIKALNVTGALTALGALFQPLMVLVGLPGEGAAVLMGAIMSMGGAVGIVMGLFSEGILTGEHIAILAPAIYLMGSTIQYAGRILGVIGTRGSLYPILFGICIANGFMAMFVMNLLV</sequence>
<comment type="caution">
    <text evidence="2">The sequence shown here is derived from an EMBL/GenBank/DDBJ whole genome shotgun (WGS) entry which is preliminary data.</text>
</comment>
<dbReference type="Proteomes" id="UP001549366">
    <property type="component" value="Unassembled WGS sequence"/>
</dbReference>
<dbReference type="RefSeq" id="WP_354010654.1">
    <property type="nucleotide sequence ID" value="NZ_JBEWTA010000001.1"/>
</dbReference>
<name>A0ABV2SEW5_9GAMM</name>
<dbReference type="NCBIfam" id="NF007811">
    <property type="entry name" value="PRK10519.1"/>
    <property type="match status" value="1"/>
</dbReference>
<feature type="transmembrane region" description="Helical" evidence="1">
    <location>
        <begin position="72"/>
        <end position="94"/>
    </location>
</feature>